<gene>
    <name evidence="2" type="ORF">D8S85_19325</name>
</gene>
<dbReference type="Gene3D" id="3.40.30.10">
    <property type="entry name" value="Glutaredoxin"/>
    <property type="match status" value="1"/>
</dbReference>
<proteinExistence type="predicted"/>
<accession>A0A3Q9IS17</accession>
<dbReference type="CDD" id="cd02966">
    <property type="entry name" value="TlpA_like_family"/>
    <property type="match status" value="1"/>
</dbReference>
<dbReference type="RefSeq" id="WP_106482124.1">
    <property type="nucleotide sequence ID" value="NZ_CP032819.1"/>
</dbReference>
<sequence length="346" mass="40427">MTNCLRWLILFLFLGNVVLADENKVRCVVHGKLVGMEVEDVLLVDATLDSRYHGTKVVVKDHCFEDVLELPHAKGYKLIFVTRKPWKWYTVPFIAEDGEVDITVNVDKNYTVKGGKFNERYQKYRELQRQEIGWKQYSFMHKFCEGQWDELYLFLVIEELQRRQTYQSELDEELERAYHVLAEKFVFSDYTRLGRMLVDGFHNIRPGGHYVDFEAPDLEGCKVKLSDVIKGKVAIIDLWASWCMPCRAKAKAMIPLYEKYKDRGFKIVGVAREFKNTDRMKQAIKQDGYPWLQLVELDDGYQIWTRYMLGNAGGGVFVVDRDGKILAVNPKPEEVQKILEQKLGEQ</sequence>
<dbReference type="InterPro" id="IPR036249">
    <property type="entry name" value="Thioredoxin-like_sf"/>
</dbReference>
<evidence type="ECO:0000313" key="2">
    <source>
        <dbReference type="EMBL" id="AZS31482.1"/>
    </source>
</evidence>
<dbReference type="PANTHER" id="PTHR42852">
    <property type="entry name" value="THIOL:DISULFIDE INTERCHANGE PROTEIN DSBE"/>
    <property type="match status" value="1"/>
</dbReference>
<dbReference type="KEGG" id="buy:D8S85_19325"/>
<feature type="domain" description="Thioredoxin" evidence="1">
    <location>
        <begin position="204"/>
        <end position="346"/>
    </location>
</feature>
<protein>
    <submittedName>
        <fullName evidence="2">AhpC/TSA family protein</fullName>
    </submittedName>
</protein>
<dbReference type="InterPro" id="IPR013766">
    <property type="entry name" value="Thioredoxin_domain"/>
</dbReference>
<evidence type="ECO:0000259" key="1">
    <source>
        <dbReference type="PROSITE" id="PS51352"/>
    </source>
</evidence>
<dbReference type="AlphaFoldDB" id="A0A3Q9IS17"/>
<reference evidence="2 3" key="1">
    <citation type="submission" date="2018-10" db="EMBL/GenBank/DDBJ databases">
        <title>Butyricimonas faecalis sp. nov., isolated from human faeces and emended description of the genus Butyricimonas.</title>
        <authorList>
            <person name="Le Roy T."/>
            <person name="Van der Smissen P."/>
            <person name="Paquot A."/>
            <person name="Delzenne N."/>
            <person name="Muccioli G."/>
            <person name="Collet J.-F."/>
            <person name="Cani P.D."/>
        </authorList>
    </citation>
    <scope>NUCLEOTIDE SEQUENCE [LARGE SCALE GENOMIC DNA]</scope>
    <source>
        <strain evidence="2 3">H184</strain>
    </source>
</reference>
<dbReference type="GO" id="GO:0016491">
    <property type="term" value="F:oxidoreductase activity"/>
    <property type="evidence" value="ECO:0007669"/>
    <property type="project" value="InterPro"/>
</dbReference>
<dbReference type="EMBL" id="CP032819">
    <property type="protein sequence ID" value="AZS31482.1"/>
    <property type="molecule type" value="Genomic_DNA"/>
</dbReference>
<evidence type="ECO:0000313" key="3">
    <source>
        <dbReference type="Proteomes" id="UP000270673"/>
    </source>
</evidence>
<dbReference type="Pfam" id="PF00578">
    <property type="entry name" value="AhpC-TSA"/>
    <property type="match status" value="1"/>
</dbReference>
<dbReference type="OrthoDB" id="1069091at2"/>
<dbReference type="Proteomes" id="UP000270673">
    <property type="component" value="Chromosome"/>
</dbReference>
<name>A0A3Q9IS17_9BACT</name>
<keyword evidence="3" id="KW-1185">Reference proteome</keyword>
<dbReference type="PROSITE" id="PS51352">
    <property type="entry name" value="THIOREDOXIN_2"/>
    <property type="match status" value="1"/>
</dbReference>
<dbReference type="PANTHER" id="PTHR42852:SF13">
    <property type="entry name" value="PROTEIN DIPZ"/>
    <property type="match status" value="1"/>
</dbReference>
<dbReference type="GO" id="GO:0016209">
    <property type="term" value="F:antioxidant activity"/>
    <property type="evidence" value="ECO:0007669"/>
    <property type="project" value="InterPro"/>
</dbReference>
<dbReference type="InterPro" id="IPR000866">
    <property type="entry name" value="AhpC/TSA"/>
</dbReference>
<dbReference type="InterPro" id="IPR050553">
    <property type="entry name" value="Thioredoxin_ResA/DsbE_sf"/>
</dbReference>
<organism evidence="2 3">
    <name type="scientific">Butyricimonas faecalis</name>
    <dbReference type="NCBI Taxonomy" id="2093856"/>
    <lineage>
        <taxon>Bacteria</taxon>
        <taxon>Pseudomonadati</taxon>
        <taxon>Bacteroidota</taxon>
        <taxon>Bacteroidia</taxon>
        <taxon>Bacteroidales</taxon>
        <taxon>Odoribacteraceae</taxon>
        <taxon>Butyricimonas</taxon>
    </lineage>
</organism>
<dbReference type="SUPFAM" id="SSF52833">
    <property type="entry name" value="Thioredoxin-like"/>
    <property type="match status" value="1"/>
</dbReference>